<gene>
    <name evidence="1" type="ORF">M9H77_04587</name>
</gene>
<keyword evidence="2" id="KW-1185">Reference proteome</keyword>
<accession>A0ACC0CEH9</accession>
<proteinExistence type="predicted"/>
<dbReference type="Proteomes" id="UP001060085">
    <property type="component" value="Linkage Group LG01"/>
</dbReference>
<evidence type="ECO:0000313" key="2">
    <source>
        <dbReference type="Proteomes" id="UP001060085"/>
    </source>
</evidence>
<name>A0ACC0CEH9_CATRO</name>
<dbReference type="EMBL" id="CM044701">
    <property type="protein sequence ID" value="KAI5683359.1"/>
    <property type="molecule type" value="Genomic_DNA"/>
</dbReference>
<comment type="caution">
    <text evidence="1">The sequence shown here is derived from an EMBL/GenBank/DDBJ whole genome shotgun (WGS) entry which is preliminary data.</text>
</comment>
<organism evidence="1 2">
    <name type="scientific">Catharanthus roseus</name>
    <name type="common">Madagascar periwinkle</name>
    <name type="synonym">Vinca rosea</name>
    <dbReference type="NCBI Taxonomy" id="4058"/>
    <lineage>
        <taxon>Eukaryota</taxon>
        <taxon>Viridiplantae</taxon>
        <taxon>Streptophyta</taxon>
        <taxon>Embryophyta</taxon>
        <taxon>Tracheophyta</taxon>
        <taxon>Spermatophyta</taxon>
        <taxon>Magnoliopsida</taxon>
        <taxon>eudicotyledons</taxon>
        <taxon>Gunneridae</taxon>
        <taxon>Pentapetalae</taxon>
        <taxon>asterids</taxon>
        <taxon>lamiids</taxon>
        <taxon>Gentianales</taxon>
        <taxon>Apocynaceae</taxon>
        <taxon>Rauvolfioideae</taxon>
        <taxon>Vinceae</taxon>
        <taxon>Catharanthinae</taxon>
        <taxon>Catharanthus</taxon>
    </lineage>
</organism>
<reference evidence="2" key="1">
    <citation type="journal article" date="2023" name="Nat. Plants">
        <title>Single-cell RNA sequencing provides a high-resolution roadmap for understanding the multicellular compartmentation of specialized metabolism.</title>
        <authorList>
            <person name="Sun S."/>
            <person name="Shen X."/>
            <person name="Li Y."/>
            <person name="Li Y."/>
            <person name="Wang S."/>
            <person name="Li R."/>
            <person name="Zhang H."/>
            <person name="Shen G."/>
            <person name="Guo B."/>
            <person name="Wei J."/>
            <person name="Xu J."/>
            <person name="St-Pierre B."/>
            <person name="Chen S."/>
            <person name="Sun C."/>
        </authorList>
    </citation>
    <scope>NUCLEOTIDE SEQUENCE [LARGE SCALE GENOMIC DNA]</scope>
</reference>
<evidence type="ECO:0000313" key="1">
    <source>
        <dbReference type="EMBL" id="KAI5683359.1"/>
    </source>
</evidence>
<sequence length="146" mass="15285">MHFLKSLATPLLGILVDPNFLINLVAGGLFLADHLDVLSNFTHSATSSLFTILSAQISSTSTISRSLTVSFSASCIATSSATMGQSISSTNQEATLIGVTTFAAAGPFNPLSTNDCTFFGLLSGRFSYVSVGRISDLVFFVCSQSI</sequence>
<protein>
    <submittedName>
        <fullName evidence="1">Uncharacterized protein</fullName>
    </submittedName>
</protein>